<sequence length="265" mass="30203">MRWKESLLLILLSLAFASRGCDFGKRRMHTHRKSNGDGDRCTCAIPTIRYISSAESNRTVDPHCECDSSTFVVMRKIPYGGLENNGGGIIHVDLMSACIRCSMCSAVADEISETLFEIHDTMAPGDWLTDAQAVLLLRSICDQSFRQYRILLAYGLREIDDERFISDPLPGDRLVTSSADGLWEKSLRSMCHEYLDEIQELQLYRKWMEWCEDDEHLSSLEDVLCRNEISSLRDCRGMGNVYKQYVPTKDYSAYVKVLAESHNCG</sequence>
<dbReference type="InParanoid" id="E2C644"/>
<protein>
    <submittedName>
        <fullName evidence="2">Uncharacterized protein</fullName>
    </submittedName>
</protein>
<organism evidence="3">
    <name type="scientific">Harpegnathos saltator</name>
    <name type="common">Jerdon's jumping ant</name>
    <dbReference type="NCBI Taxonomy" id="610380"/>
    <lineage>
        <taxon>Eukaryota</taxon>
        <taxon>Metazoa</taxon>
        <taxon>Ecdysozoa</taxon>
        <taxon>Arthropoda</taxon>
        <taxon>Hexapoda</taxon>
        <taxon>Insecta</taxon>
        <taxon>Pterygota</taxon>
        <taxon>Neoptera</taxon>
        <taxon>Endopterygota</taxon>
        <taxon>Hymenoptera</taxon>
        <taxon>Apocrita</taxon>
        <taxon>Aculeata</taxon>
        <taxon>Formicoidea</taxon>
        <taxon>Formicidae</taxon>
        <taxon>Ponerinae</taxon>
        <taxon>Ponerini</taxon>
        <taxon>Harpegnathos</taxon>
    </lineage>
</organism>
<dbReference type="AlphaFoldDB" id="E2C644"/>
<keyword evidence="1" id="KW-0732">Signal</keyword>
<reference evidence="2 3" key="1">
    <citation type="journal article" date="2010" name="Science">
        <title>Genomic comparison of the ants Camponotus floridanus and Harpegnathos saltator.</title>
        <authorList>
            <person name="Bonasio R."/>
            <person name="Zhang G."/>
            <person name="Ye C."/>
            <person name="Mutti N.S."/>
            <person name="Fang X."/>
            <person name="Qin N."/>
            <person name="Donahue G."/>
            <person name="Yang P."/>
            <person name="Li Q."/>
            <person name="Li C."/>
            <person name="Zhang P."/>
            <person name="Huang Z."/>
            <person name="Berger S.L."/>
            <person name="Reinberg D."/>
            <person name="Wang J."/>
            <person name="Liebig J."/>
        </authorList>
    </citation>
    <scope>NUCLEOTIDE SEQUENCE [LARGE SCALE GENOMIC DNA]</scope>
    <source>
        <strain evidence="2 3">R22 G/1</strain>
    </source>
</reference>
<feature type="chain" id="PRO_5003158307" evidence="1">
    <location>
        <begin position="21"/>
        <end position="265"/>
    </location>
</feature>
<feature type="signal peptide" evidence="1">
    <location>
        <begin position="1"/>
        <end position="20"/>
    </location>
</feature>
<dbReference type="OMA" id="WCEDDEH"/>
<evidence type="ECO:0000313" key="2">
    <source>
        <dbReference type="EMBL" id="EFN76587.1"/>
    </source>
</evidence>
<dbReference type="Proteomes" id="UP000008237">
    <property type="component" value="Unassembled WGS sequence"/>
</dbReference>
<evidence type="ECO:0000313" key="3">
    <source>
        <dbReference type="Proteomes" id="UP000008237"/>
    </source>
</evidence>
<keyword evidence="3" id="KW-1185">Reference proteome</keyword>
<gene>
    <name evidence="2" type="ORF">EAI_06689</name>
</gene>
<name>E2C644_HARSA</name>
<proteinExistence type="predicted"/>
<accession>E2C644</accession>
<dbReference type="EMBL" id="GL452916">
    <property type="protein sequence ID" value="EFN76587.1"/>
    <property type="molecule type" value="Genomic_DNA"/>
</dbReference>
<dbReference type="OrthoDB" id="448621at2759"/>
<evidence type="ECO:0000256" key="1">
    <source>
        <dbReference type="SAM" id="SignalP"/>
    </source>
</evidence>